<dbReference type="RefSeq" id="WP_104362531.1">
    <property type="nucleotide sequence ID" value="NZ_JAUJFK010000005.1"/>
</dbReference>
<comment type="caution">
    <text evidence="2">The sequence shown here is derived from an EMBL/GenBank/DDBJ whole genome shotgun (WGS) entry which is preliminary data.</text>
</comment>
<dbReference type="Proteomes" id="UP000238356">
    <property type="component" value="Unassembled WGS sequence"/>
</dbReference>
<dbReference type="AlphaFoldDB" id="A0A2S6AD32"/>
<feature type="transmembrane region" description="Helical" evidence="1">
    <location>
        <begin position="181"/>
        <end position="208"/>
    </location>
</feature>
<name>A0A2S6AD32_9NOCA</name>
<keyword evidence="3" id="KW-1185">Reference proteome</keyword>
<keyword evidence="1" id="KW-0472">Membrane</keyword>
<feature type="transmembrane region" description="Helical" evidence="1">
    <location>
        <begin position="120"/>
        <end position="142"/>
    </location>
</feature>
<feature type="transmembrane region" description="Helical" evidence="1">
    <location>
        <begin position="48"/>
        <end position="69"/>
    </location>
</feature>
<feature type="transmembrane region" description="Helical" evidence="1">
    <location>
        <begin position="21"/>
        <end position="42"/>
    </location>
</feature>
<dbReference type="EMBL" id="PSZD01000002">
    <property type="protein sequence ID" value="PPJ32012.1"/>
    <property type="molecule type" value="Genomic_DNA"/>
</dbReference>
<evidence type="ECO:0000313" key="3">
    <source>
        <dbReference type="Proteomes" id="UP000238356"/>
    </source>
</evidence>
<reference evidence="2 3" key="1">
    <citation type="submission" date="2018-02" db="EMBL/GenBank/DDBJ databases">
        <title>8 Nocardia nova and 1 Nocardia cyriacigeorgica strain used for evolution to TMP-SMX.</title>
        <authorList>
            <person name="Mehta H."/>
            <person name="Weng J."/>
            <person name="Shamoo Y."/>
        </authorList>
    </citation>
    <scope>NUCLEOTIDE SEQUENCE [LARGE SCALE GENOMIC DNA]</scope>
    <source>
        <strain evidence="2 3">BAA2227</strain>
    </source>
</reference>
<evidence type="ECO:0000313" key="2">
    <source>
        <dbReference type="EMBL" id="PPJ32012.1"/>
    </source>
</evidence>
<evidence type="ECO:0000256" key="1">
    <source>
        <dbReference type="SAM" id="Phobius"/>
    </source>
</evidence>
<accession>A0A2S6AD32</accession>
<feature type="transmembrane region" description="Helical" evidence="1">
    <location>
        <begin position="81"/>
        <end position="100"/>
    </location>
</feature>
<sequence>MTIEQPLLRPLSRPAALWRRWVAAVTVGEFLGFLAPATAAAATAHAGAGVTAAAMLTAGAVEGAVLGAFQSSVLRSALPHWRTAPWIGVTAAAAVVAWTLGMMPMLFGEQVARWPLWVQIPAVVAAGLVVVFSLGVAQWTVLRHYCARAALWPWGNAIGWIAGLCVFTAVTTPWWQPGQSAAQIAAIGAVGGLAMAAAVAVVTGVFLVRTIGEGEGRTRG</sequence>
<keyword evidence="1" id="KW-0812">Transmembrane</keyword>
<proteinExistence type="predicted"/>
<feature type="transmembrane region" description="Helical" evidence="1">
    <location>
        <begin position="154"/>
        <end position="175"/>
    </location>
</feature>
<protein>
    <submittedName>
        <fullName evidence="2">Uncharacterized protein</fullName>
    </submittedName>
</protein>
<organism evidence="2 3">
    <name type="scientific">Nocardia nova</name>
    <dbReference type="NCBI Taxonomy" id="37330"/>
    <lineage>
        <taxon>Bacteria</taxon>
        <taxon>Bacillati</taxon>
        <taxon>Actinomycetota</taxon>
        <taxon>Actinomycetes</taxon>
        <taxon>Mycobacteriales</taxon>
        <taxon>Nocardiaceae</taxon>
        <taxon>Nocardia</taxon>
    </lineage>
</organism>
<keyword evidence="1" id="KW-1133">Transmembrane helix</keyword>
<gene>
    <name evidence="2" type="ORF">C5F51_03955</name>
</gene>